<dbReference type="PROSITE" id="PS50093">
    <property type="entry name" value="PKD"/>
    <property type="match status" value="7"/>
</dbReference>
<dbReference type="SMART" id="SM00089">
    <property type="entry name" value="PKD"/>
    <property type="match status" value="7"/>
</dbReference>
<keyword evidence="5" id="KW-0732">Signal</keyword>
<dbReference type="PROSITE" id="PS00149">
    <property type="entry name" value="SULFATASE_2"/>
    <property type="match status" value="1"/>
</dbReference>
<dbReference type="InterPro" id="IPR022409">
    <property type="entry name" value="PKD/Chitinase_dom"/>
</dbReference>
<dbReference type="GO" id="GO:0004065">
    <property type="term" value="F:arylsulfatase activity"/>
    <property type="evidence" value="ECO:0007669"/>
    <property type="project" value="TreeGrafter"/>
</dbReference>
<dbReference type="SUPFAM" id="SSF49299">
    <property type="entry name" value="PKD domain"/>
    <property type="match status" value="7"/>
</dbReference>
<feature type="signal peptide" evidence="5">
    <location>
        <begin position="1"/>
        <end position="21"/>
    </location>
</feature>
<dbReference type="InterPro" id="IPR024607">
    <property type="entry name" value="Sulfatase_CS"/>
</dbReference>
<feature type="domain" description="PKD" evidence="6">
    <location>
        <begin position="1909"/>
        <end position="1985"/>
    </location>
</feature>
<dbReference type="SUPFAM" id="SSF53649">
    <property type="entry name" value="Alkaline phosphatase-like"/>
    <property type="match status" value="1"/>
</dbReference>
<dbReference type="InterPro" id="IPR050738">
    <property type="entry name" value="Sulfatase"/>
</dbReference>
<dbReference type="InterPro" id="IPR035986">
    <property type="entry name" value="PKD_dom_sf"/>
</dbReference>
<dbReference type="Gene3D" id="2.60.40.10">
    <property type="entry name" value="Immunoglobulins"/>
    <property type="match status" value="7"/>
</dbReference>
<feature type="domain" description="PKD" evidence="6">
    <location>
        <begin position="1396"/>
        <end position="1465"/>
    </location>
</feature>
<evidence type="ECO:0000256" key="4">
    <source>
        <dbReference type="ARBA" id="ARBA00022837"/>
    </source>
</evidence>
<evidence type="ECO:0000313" key="8">
    <source>
        <dbReference type="Proteomes" id="UP000267268"/>
    </source>
</evidence>
<comment type="similarity">
    <text evidence="1">Belongs to the sulfatase family.</text>
</comment>
<evidence type="ECO:0000256" key="1">
    <source>
        <dbReference type="ARBA" id="ARBA00008779"/>
    </source>
</evidence>
<dbReference type="Pfam" id="PF18911">
    <property type="entry name" value="PKD_4"/>
    <property type="match status" value="7"/>
</dbReference>
<dbReference type="RefSeq" id="WP_126616848.1">
    <property type="nucleotide sequence ID" value="NZ_CP034562.1"/>
</dbReference>
<keyword evidence="2" id="KW-0479">Metal-binding</keyword>
<dbReference type="EMBL" id="CP034562">
    <property type="protein sequence ID" value="AZQ63794.1"/>
    <property type="molecule type" value="Genomic_DNA"/>
</dbReference>
<dbReference type="InterPro" id="IPR013783">
    <property type="entry name" value="Ig-like_fold"/>
</dbReference>
<keyword evidence="3" id="KW-0378">Hydrolase</keyword>
<reference evidence="7 8" key="1">
    <citation type="submission" date="2018-12" db="EMBL/GenBank/DDBJ databases">
        <title>Flammeovirga pectinis sp. nov., isolated from the gut of the Korean scallop, Patinopecten yessoensis.</title>
        <authorList>
            <person name="Bae J.-W."/>
            <person name="Jeong Y.-S."/>
            <person name="Kang W."/>
        </authorList>
    </citation>
    <scope>NUCLEOTIDE SEQUENCE [LARGE SCALE GENOMIC DNA]</scope>
    <source>
        <strain evidence="7 8">L12M1</strain>
    </source>
</reference>
<dbReference type="KEGG" id="fll:EI427_16645"/>
<sequence>MKRIKLFLGFIALLLSMGAYAQTKPNVLIIHTDEHNFKTISKYRNLDMSSGNVSAEEYYNPWNASEHMETPNIDRIATEGAISTKHYATSPTCTPSRASLMTSLYPGSTGAARNDRPMTDDLPTFANVFKENGYSTSYIGKWHLEGYDNPGEKVWGAGRHFGFDNIDWRIEKEHWTWYNEDGEPPYNWGEEGEPDPVDGKPWIFATDFYTNKALEIMEADIKEDKPFCMVVSIPDPHTPNHSSPKYADWARSISFGAPKTYVETYRTEAEEADGVVKRPTWADKRNNNDVWYGSTRYAEFDEFYMQEYWGMLRSVDENVGRMLDFLDDQGIADNTIVIYTVDHGDMTFEHSRINKGVPFENSAKIPFIIRYPEKIKEGKIVTTPNMNVDVAPTILSLAGLPAMEGIHGQDISDLYTNEDLLVDVADTVYITEDAGWWASAATSRYKLVLANKDQPYLFDLEEDPLELKNQLEDVNAPNYADYYAKALKLEDFLKREMIAKNELYGAGTKFIIWMTSGPEIPAPPAVAESVLPLNATLFGFEGNAVVDGTAKKWSMGASGDFTITDEKAATGTKSLKFHHTAPLTGNGGAAHAPAGMVQLATGKFTFKAKVFVEAGSAASRFRLFVKNPSSNLDPFNLPATTGEWVDVSYDFTMDPGTSPEGTFSIVIQPGDAAANDGTTSTVYFDDIEIVENIPLPFTGLDAVLFGFEGSQYLDGEEKNWFLGTSGAAYSRDEFNSGQRSLDLSNVSNIASNVSLAAHSPIKSLYMPEGEYELSVRVKAKEENRIKNFDIMLKDNKPQSLYIINSFDISSITEADGWVTLTKTISFGKDSDPTNGQVTVRIREADLNATGEGYLFVDDIQIKKKEGEPGVTDPADETPKDIANGPDDLNYMNSHLFGFEGPTLIDLGSGKVRVRWTGDTEFGIVNLNGAPHGERVMRFAYGSTLDKTKSVYVDKGSAVLPRDRDLEFSMKVFIEEGSTINKIRVADLTSPVMQFDLTGIEHGKWATIKATIAEGNLNDFNRIKLQVQVADAGTNGVVYLDEIRVTDVSEGGEDGGCSADETALLNSCYFGFEEDASTTLWTVNTDFYTFTTEKYWGGGNAVKIFVEEEITSGSKNLTPKGAGLPNVVVTENVVVAMKVWIDEAATIEKIAAPIKYDTDGAKVEYIDITGVEKGKWVTISKEYVVPIDVDREEVTIAWIGLRMNATTGGTGIIYLDDITITPVSEYVAESDQTVTFIVKDEADQSIEGASIIVEGYDALITDFGGVASLTSTNILDKTFTVVSDGFTTYNSTFSVKGADVTTQVALSTYIPPVFTASILVKDEEGKPLSGVAILVGDNNEVYTTDVRGAIILEGLNEGDEVAYSIDLVGYNSVAETLIIGTEDYNEQVDLEVELIAPEAAFEVNRMQGESPLTVSFTDMSRNVPTAWAWDFGDGNTSTDQNPFYTYTVVGTYSVSLTVTNAGGEDAITKEEYIVVGIPPIAAFSADVTEGNEGLAVQFTDESENIPTAWAWDFGDDNTSTRQNPQHVYQNAGVYTVSLSVTNADGTNMLVMEDYITVIETPSPTATFTFEVADASTPKVIQFTDTSSDMPTTWAWDFGDENTSTEQNPEHEYATAGTYTVTLIASNANGASTTTMPLEVTSNVISYETVYENNFEEFSEGTSVLNDARDNDRMFHYSAFQQPDLPRTLTVKIVDGNKYMEYNDEGATASANGQIRTNAIINFVAGTQYKLTFRSRGIAIHFPLIMDTESNTPRERGEQYNQGNTTDWYTHTLEFVPEEDYTATIAIARNWYGTLDVDDISLSIVTEVEDGEEEEETETAPLAQFTVSSSSIMLGESVTFTDGSTGEVTSYAWSFGDDNTSVVQNPTHTYASAGSYTATLTVTNSAGSSSESMTITVVEDEEEEEETETAPLAQFTVSSSSIMLGESVTFTDGSTGEVTSYAWSFGDDNTSVAQNPTHTYASAGSYTATLTVTNSAGSSSESMTITVVEDEEEEETETAPLAQFTVSSSSIMLGESVTFTDGSTGEVTSYAWSFGDDNTSVAQNPTHTYASAGSYTATLTVTNSAGSSSESMTITVVEDEEEETETAPLAQFTVSSSSIMLGESVTFTDGSTGEVTSYTWSFGDDNTSVAQNPTHTYASAGSYTATLTVTNSAGSS</sequence>
<feature type="domain" description="PKD" evidence="6">
    <location>
        <begin position="2086"/>
        <end position="2154"/>
    </location>
</feature>
<feature type="chain" id="PRO_5019238350" evidence="5">
    <location>
        <begin position="22"/>
        <end position="2154"/>
    </location>
</feature>
<dbReference type="GO" id="GO:0046872">
    <property type="term" value="F:metal ion binding"/>
    <property type="evidence" value="ECO:0007669"/>
    <property type="project" value="UniProtKB-KW"/>
</dbReference>
<dbReference type="InterPro" id="IPR000917">
    <property type="entry name" value="Sulfatase_N"/>
</dbReference>
<evidence type="ECO:0000259" key="6">
    <source>
        <dbReference type="PROSITE" id="PS50093"/>
    </source>
</evidence>
<feature type="domain" description="PKD" evidence="6">
    <location>
        <begin position="1819"/>
        <end position="1895"/>
    </location>
</feature>
<dbReference type="CDD" id="cd00146">
    <property type="entry name" value="PKD"/>
    <property type="match status" value="7"/>
</dbReference>
<evidence type="ECO:0000256" key="5">
    <source>
        <dbReference type="SAM" id="SignalP"/>
    </source>
</evidence>
<dbReference type="OrthoDB" id="7794186at2"/>
<name>A0A3S9P6S0_9BACT</name>
<dbReference type="FunFam" id="2.60.40.10:FF:000270">
    <property type="entry name" value="Cell surface protein"/>
    <property type="match status" value="7"/>
</dbReference>
<dbReference type="InterPro" id="IPR017850">
    <property type="entry name" value="Alkaline_phosphatase_core_sf"/>
</dbReference>
<dbReference type="Gene3D" id="3.40.720.10">
    <property type="entry name" value="Alkaline Phosphatase, subunit A"/>
    <property type="match status" value="1"/>
</dbReference>
<keyword evidence="8" id="KW-1185">Reference proteome</keyword>
<protein>
    <submittedName>
        <fullName evidence="7">PKD domain-containing protein</fullName>
    </submittedName>
</protein>
<accession>A0A3S9P6S0</accession>
<dbReference type="InterPro" id="IPR000601">
    <property type="entry name" value="PKD_dom"/>
</dbReference>
<dbReference type="PANTHER" id="PTHR42693:SF53">
    <property type="entry name" value="ENDO-4-O-SULFATASE"/>
    <property type="match status" value="1"/>
</dbReference>
<dbReference type="Pfam" id="PF00884">
    <property type="entry name" value="Sulfatase"/>
    <property type="match status" value="1"/>
</dbReference>
<evidence type="ECO:0000256" key="3">
    <source>
        <dbReference type="ARBA" id="ARBA00022801"/>
    </source>
</evidence>
<keyword evidence="4" id="KW-0106">Calcium</keyword>
<feature type="domain" description="PKD" evidence="6">
    <location>
        <begin position="1998"/>
        <end position="2074"/>
    </location>
</feature>
<evidence type="ECO:0000313" key="7">
    <source>
        <dbReference type="EMBL" id="AZQ63794.1"/>
    </source>
</evidence>
<dbReference type="Gene3D" id="2.60.120.260">
    <property type="entry name" value="Galactose-binding domain-like"/>
    <property type="match status" value="5"/>
</dbReference>
<dbReference type="Proteomes" id="UP000267268">
    <property type="component" value="Chromosome 1"/>
</dbReference>
<evidence type="ECO:0000256" key="2">
    <source>
        <dbReference type="ARBA" id="ARBA00022723"/>
    </source>
</evidence>
<dbReference type="PANTHER" id="PTHR42693">
    <property type="entry name" value="ARYLSULFATASE FAMILY MEMBER"/>
    <property type="match status" value="1"/>
</dbReference>
<proteinExistence type="inferred from homology"/>
<feature type="domain" description="PKD" evidence="6">
    <location>
        <begin position="1562"/>
        <end position="1639"/>
    </location>
</feature>
<gene>
    <name evidence="7" type="ORF">EI427_16645</name>
</gene>
<organism evidence="7 8">
    <name type="scientific">Flammeovirga pectinis</name>
    <dbReference type="NCBI Taxonomy" id="2494373"/>
    <lineage>
        <taxon>Bacteria</taxon>
        <taxon>Pseudomonadati</taxon>
        <taxon>Bacteroidota</taxon>
        <taxon>Cytophagia</taxon>
        <taxon>Cytophagales</taxon>
        <taxon>Flammeovirgaceae</taxon>
        <taxon>Flammeovirga</taxon>
    </lineage>
</organism>
<feature type="domain" description="PKD" evidence="6">
    <location>
        <begin position="1478"/>
        <end position="1544"/>
    </location>
</feature>